<reference evidence="2" key="1">
    <citation type="journal article" date="2014" name="Int. J. Syst. Evol. Microbiol.">
        <title>Complete genome sequence of Corynebacterium casei LMG S-19264T (=DSM 44701T), isolated from a smear-ripened cheese.</title>
        <authorList>
            <consortium name="US DOE Joint Genome Institute (JGI-PGF)"/>
            <person name="Walter F."/>
            <person name="Albersmeier A."/>
            <person name="Kalinowski J."/>
            <person name="Ruckert C."/>
        </authorList>
    </citation>
    <scope>NUCLEOTIDE SEQUENCE</scope>
    <source>
        <strain evidence="2">JCM 5016</strain>
    </source>
</reference>
<evidence type="ECO:0000256" key="1">
    <source>
        <dbReference type="SAM" id="MobiDB-lite"/>
    </source>
</evidence>
<sequence length="406" mass="44115">MPTSSTVRRPIPPTVWLARGRQTGPAAEDLLRANLLRLSNEGAVQDYRELPPAAGARERIFEARWQAPGEVTVRARLTLAEPARTGREWVLVAEAERPWNLAWPSPATLFWPDSPDAGWDHEAGAGLRLTDINPLPADEKELRRVLRHAGRGSWSINVVVHEAMTPDERGRRPLAPQLPPGLRHRVVEHRAAPQQLRVVNWALRDFGVEVPRGGAVVLPGTPAPPGYDPRDFSVRAVFLDGSEPVELIDAVTRFAALQRPLPEEADAPLTALREEWQLLTLEEQLERERRLVAMYAEALEAMTRSRDLYKEAAERAYEALAEFRASGAGPAAARPGRAGSPLQQLTRTLERLKGLKDAARLPRPAADGGAGTNGLTAGSGTNGLTAGSGGGPAAADRVVAAERQEV</sequence>
<dbReference type="Proteomes" id="UP000623010">
    <property type="component" value="Unassembled WGS sequence"/>
</dbReference>
<organism evidence="2 3">
    <name type="scientific">Streptomyces echinoruber</name>
    <dbReference type="NCBI Taxonomy" id="68898"/>
    <lineage>
        <taxon>Bacteria</taxon>
        <taxon>Bacillati</taxon>
        <taxon>Actinomycetota</taxon>
        <taxon>Actinomycetes</taxon>
        <taxon>Kitasatosporales</taxon>
        <taxon>Streptomycetaceae</taxon>
        <taxon>Streptomyces</taxon>
    </lineage>
</organism>
<comment type="caution">
    <text evidence="2">The sequence shown here is derived from an EMBL/GenBank/DDBJ whole genome shotgun (WGS) entry which is preliminary data.</text>
</comment>
<accession>A0A918RUF1</accession>
<dbReference type="EMBL" id="BMWH01000033">
    <property type="protein sequence ID" value="GHA11565.1"/>
    <property type="molecule type" value="Genomic_DNA"/>
</dbReference>
<keyword evidence="3" id="KW-1185">Reference proteome</keyword>
<dbReference type="AlphaFoldDB" id="A0A918RUF1"/>
<feature type="region of interest" description="Disordered" evidence="1">
    <location>
        <begin position="359"/>
        <end position="406"/>
    </location>
</feature>
<proteinExistence type="predicted"/>
<evidence type="ECO:0000313" key="2">
    <source>
        <dbReference type="EMBL" id="GHA11565.1"/>
    </source>
</evidence>
<evidence type="ECO:0000313" key="3">
    <source>
        <dbReference type="Proteomes" id="UP000623010"/>
    </source>
</evidence>
<reference evidence="2" key="2">
    <citation type="submission" date="2020-09" db="EMBL/GenBank/DDBJ databases">
        <authorList>
            <person name="Sun Q."/>
            <person name="Ohkuma M."/>
        </authorList>
    </citation>
    <scope>NUCLEOTIDE SEQUENCE</scope>
    <source>
        <strain evidence="2">JCM 5016</strain>
    </source>
</reference>
<dbReference type="RefSeq" id="WP_229880137.1">
    <property type="nucleotide sequence ID" value="NZ_BMWH01000033.1"/>
</dbReference>
<feature type="compositionally biased region" description="Low complexity" evidence="1">
    <location>
        <begin position="373"/>
        <end position="385"/>
    </location>
</feature>
<name>A0A918RUF1_9ACTN</name>
<protein>
    <submittedName>
        <fullName evidence="2">Uncharacterized protein</fullName>
    </submittedName>
</protein>
<gene>
    <name evidence="2" type="ORF">GCM10010389_58230</name>
</gene>